<organism evidence="4 5">
    <name type="scientific">Nonomuraea mangrovi</name>
    <dbReference type="NCBI Taxonomy" id="2316207"/>
    <lineage>
        <taxon>Bacteria</taxon>
        <taxon>Bacillati</taxon>
        <taxon>Actinomycetota</taxon>
        <taxon>Actinomycetes</taxon>
        <taxon>Streptosporangiales</taxon>
        <taxon>Streptosporangiaceae</taxon>
        <taxon>Nonomuraea</taxon>
    </lineage>
</organism>
<dbReference type="InterPro" id="IPR030395">
    <property type="entry name" value="GP_PDE_dom"/>
</dbReference>
<feature type="signal peptide" evidence="2">
    <location>
        <begin position="1"/>
        <end position="28"/>
    </location>
</feature>
<dbReference type="SUPFAM" id="SSF51695">
    <property type="entry name" value="PLC-like phosphodiesterases"/>
    <property type="match status" value="1"/>
</dbReference>
<dbReference type="RefSeq" id="WP_379579978.1">
    <property type="nucleotide sequence ID" value="NZ_JBHUFV010000061.1"/>
</dbReference>
<proteinExistence type="predicted"/>
<keyword evidence="2" id="KW-0732">Signal</keyword>
<dbReference type="InterPro" id="IPR017946">
    <property type="entry name" value="PLC-like_Pdiesterase_TIM-brl"/>
</dbReference>
<evidence type="ECO:0000259" key="3">
    <source>
        <dbReference type="Pfam" id="PF03009"/>
    </source>
</evidence>
<name>A0ABW4T8T1_9ACTN</name>
<comment type="caution">
    <text evidence="4">The sequence shown here is derived from an EMBL/GenBank/DDBJ whole genome shotgun (WGS) entry which is preliminary data.</text>
</comment>
<dbReference type="Proteomes" id="UP001597368">
    <property type="component" value="Unassembled WGS sequence"/>
</dbReference>
<keyword evidence="5" id="KW-1185">Reference proteome</keyword>
<sequence>MTTRRTRVTLTAVAFAAGSLAGLAPATAASGAPACPLVFGHGGYPQDPSDMAKDQVRQPNNRRGVDDQKSWGAGGVEGDVQLTKEGTKAVMWHNTSTNGLTGPRQNITDIWWAYGSDNLQDRRILRGPYSGERVYTLREWLDYVRSKGLVALVEVKPETRRVLGSSHAAKAWKEISDPILERQATQRIMVYSTDSWIQGELARRHPGLLKGSQAQWTDSVGWNEPPPAWSGNTARWQAVLNRSPKSVMTNYTKDYRAWLAGKCA</sequence>
<dbReference type="PROSITE" id="PS51318">
    <property type="entry name" value="TAT"/>
    <property type="match status" value="1"/>
</dbReference>
<protein>
    <submittedName>
        <fullName evidence="4">Glycerophosphodiester phosphodiesterase family protein</fullName>
    </submittedName>
</protein>
<dbReference type="Pfam" id="PF03009">
    <property type="entry name" value="GDPD"/>
    <property type="match status" value="1"/>
</dbReference>
<feature type="chain" id="PRO_5046440535" evidence="2">
    <location>
        <begin position="29"/>
        <end position="264"/>
    </location>
</feature>
<accession>A0ABW4T8T1</accession>
<evidence type="ECO:0000256" key="1">
    <source>
        <dbReference type="SAM" id="MobiDB-lite"/>
    </source>
</evidence>
<dbReference type="InterPro" id="IPR006311">
    <property type="entry name" value="TAT_signal"/>
</dbReference>
<dbReference type="Gene3D" id="3.20.20.190">
    <property type="entry name" value="Phosphatidylinositol (PI) phosphodiesterase"/>
    <property type="match status" value="1"/>
</dbReference>
<gene>
    <name evidence="4" type="ORF">ACFSKW_42465</name>
</gene>
<dbReference type="EMBL" id="JBHUFV010000061">
    <property type="protein sequence ID" value="MFD1938161.1"/>
    <property type="molecule type" value="Genomic_DNA"/>
</dbReference>
<feature type="region of interest" description="Disordered" evidence="1">
    <location>
        <begin position="46"/>
        <end position="77"/>
    </location>
</feature>
<evidence type="ECO:0000313" key="4">
    <source>
        <dbReference type="EMBL" id="MFD1938161.1"/>
    </source>
</evidence>
<evidence type="ECO:0000313" key="5">
    <source>
        <dbReference type="Proteomes" id="UP001597368"/>
    </source>
</evidence>
<reference evidence="5" key="1">
    <citation type="journal article" date="2019" name="Int. J. Syst. Evol. Microbiol.">
        <title>The Global Catalogue of Microorganisms (GCM) 10K type strain sequencing project: providing services to taxonomists for standard genome sequencing and annotation.</title>
        <authorList>
            <consortium name="The Broad Institute Genomics Platform"/>
            <consortium name="The Broad Institute Genome Sequencing Center for Infectious Disease"/>
            <person name="Wu L."/>
            <person name="Ma J."/>
        </authorList>
    </citation>
    <scope>NUCLEOTIDE SEQUENCE [LARGE SCALE GENOMIC DNA]</scope>
    <source>
        <strain evidence="5">ICMP 6774ER</strain>
    </source>
</reference>
<feature type="domain" description="GP-PDE" evidence="3">
    <location>
        <begin position="72"/>
        <end position="226"/>
    </location>
</feature>
<evidence type="ECO:0000256" key="2">
    <source>
        <dbReference type="SAM" id="SignalP"/>
    </source>
</evidence>